<evidence type="ECO:0000256" key="1">
    <source>
        <dbReference type="ARBA" id="ARBA00006484"/>
    </source>
</evidence>
<dbReference type="PRINTS" id="PR00080">
    <property type="entry name" value="SDRFAMILY"/>
</dbReference>
<evidence type="ECO:0000256" key="3">
    <source>
        <dbReference type="RuleBase" id="RU000363"/>
    </source>
</evidence>
<dbReference type="AlphaFoldDB" id="A0A6B3N8J3"/>
<dbReference type="InterPro" id="IPR020904">
    <property type="entry name" value="Sc_DH/Rdtase_CS"/>
</dbReference>
<dbReference type="EMBL" id="JAAHFQ010000367">
    <property type="protein sequence ID" value="NER29439.1"/>
    <property type="molecule type" value="Genomic_DNA"/>
</dbReference>
<dbReference type="PRINTS" id="PR00081">
    <property type="entry name" value="GDHRDH"/>
</dbReference>
<dbReference type="CDD" id="cd05233">
    <property type="entry name" value="SDR_c"/>
    <property type="match status" value="1"/>
</dbReference>
<dbReference type="InterPro" id="IPR036291">
    <property type="entry name" value="NAD(P)-bd_dom_sf"/>
</dbReference>
<dbReference type="InterPro" id="IPR002347">
    <property type="entry name" value="SDR_fam"/>
</dbReference>
<protein>
    <submittedName>
        <fullName evidence="4">SDR family oxidoreductase</fullName>
    </submittedName>
</protein>
<organism evidence="4">
    <name type="scientific">Symploca sp. SIO1C4</name>
    <dbReference type="NCBI Taxonomy" id="2607765"/>
    <lineage>
        <taxon>Bacteria</taxon>
        <taxon>Bacillati</taxon>
        <taxon>Cyanobacteriota</taxon>
        <taxon>Cyanophyceae</taxon>
        <taxon>Coleofasciculales</taxon>
        <taxon>Coleofasciculaceae</taxon>
        <taxon>Symploca</taxon>
    </lineage>
</organism>
<gene>
    <name evidence="4" type="ORF">F6J89_17875</name>
</gene>
<dbReference type="GO" id="GO:0016020">
    <property type="term" value="C:membrane"/>
    <property type="evidence" value="ECO:0007669"/>
    <property type="project" value="TreeGrafter"/>
</dbReference>
<keyword evidence="2" id="KW-0560">Oxidoreductase</keyword>
<comment type="caution">
    <text evidence="4">The sequence shown here is derived from an EMBL/GenBank/DDBJ whole genome shotgun (WGS) entry which is preliminary data.</text>
</comment>
<accession>A0A6B3N8J3</accession>
<proteinExistence type="inferred from homology"/>
<comment type="similarity">
    <text evidence="1 3">Belongs to the short-chain dehydrogenases/reductases (SDR) family.</text>
</comment>
<evidence type="ECO:0000313" key="4">
    <source>
        <dbReference type="EMBL" id="NER29439.1"/>
    </source>
</evidence>
<dbReference type="PANTHER" id="PTHR44196:SF1">
    <property type="entry name" value="DEHYDROGENASE_REDUCTASE SDR FAMILY MEMBER 7B"/>
    <property type="match status" value="1"/>
</dbReference>
<dbReference type="FunFam" id="3.40.50.720:FF:000047">
    <property type="entry name" value="NADP-dependent L-serine/L-allo-threonine dehydrogenase"/>
    <property type="match status" value="1"/>
</dbReference>
<reference evidence="4" key="1">
    <citation type="submission" date="2019-11" db="EMBL/GenBank/DDBJ databases">
        <title>Genomic insights into an expanded diversity of filamentous marine cyanobacteria reveals the extraordinary biosynthetic potential of Moorea and Okeania.</title>
        <authorList>
            <person name="Ferreira Leao T."/>
            <person name="Wang M."/>
            <person name="Moss N."/>
            <person name="Da Silva R."/>
            <person name="Sanders J."/>
            <person name="Nurk S."/>
            <person name="Gurevich A."/>
            <person name="Humphrey G."/>
            <person name="Reher R."/>
            <person name="Zhu Q."/>
            <person name="Belda-Ferre P."/>
            <person name="Glukhov E."/>
            <person name="Rex R."/>
            <person name="Dorrestein P.C."/>
            <person name="Knight R."/>
            <person name="Pevzner P."/>
            <person name="Gerwick W.H."/>
            <person name="Gerwick L."/>
        </authorList>
    </citation>
    <scope>NUCLEOTIDE SEQUENCE</scope>
    <source>
        <strain evidence="4">SIO1C4</strain>
    </source>
</reference>
<sequence length="268" mass="29501">MTLTAVITGASQGIGRATAYLLARKGYNIVLAARQHDRLEAVAGKIQEQGGQALAIPTDVTDIQQVNILIEKALETYTQVDVLLNNAGICMTAPMAQTSLEDWQKILNVNLWGYIYPIHALLPHFLERRQGTIINVGSFGGKMPLPHMSAYCTSKYAVTGLTETLRLELEPKGVHVCGVHPSVTNSDFLERAVFRGEGDNSNQRIRQQMEEMLKSPLASQPEAVAEDIWNLIKSPQAEIVVATGAIATNLYRLAPNLTRWLLQQSIKQ</sequence>
<dbReference type="PIRSF" id="PIRSF000126">
    <property type="entry name" value="11-beta-HSD1"/>
    <property type="match status" value="1"/>
</dbReference>
<dbReference type="Gene3D" id="3.40.50.720">
    <property type="entry name" value="NAD(P)-binding Rossmann-like Domain"/>
    <property type="match status" value="1"/>
</dbReference>
<dbReference type="PANTHER" id="PTHR44196">
    <property type="entry name" value="DEHYDROGENASE/REDUCTASE SDR FAMILY MEMBER 7B"/>
    <property type="match status" value="1"/>
</dbReference>
<name>A0A6B3N8J3_9CYAN</name>
<evidence type="ECO:0000256" key="2">
    <source>
        <dbReference type="ARBA" id="ARBA00023002"/>
    </source>
</evidence>
<dbReference type="GO" id="GO:0016616">
    <property type="term" value="F:oxidoreductase activity, acting on the CH-OH group of donors, NAD or NADP as acceptor"/>
    <property type="evidence" value="ECO:0007669"/>
    <property type="project" value="UniProtKB-ARBA"/>
</dbReference>
<dbReference type="SUPFAM" id="SSF51735">
    <property type="entry name" value="NAD(P)-binding Rossmann-fold domains"/>
    <property type="match status" value="1"/>
</dbReference>
<dbReference type="PROSITE" id="PS00061">
    <property type="entry name" value="ADH_SHORT"/>
    <property type="match status" value="1"/>
</dbReference>
<dbReference type="Pfam" id="PF00106">
    <property type="entry name" value="adh_short"/>
    <property type="match status" value="1"/>
</dbReference>